<reference evidence="1 2" key="1">
    <citation type="submission" date="2020-08" db="EMBL/GenBank/DDBJ databases">
        <title>Genomic Encyclopedia of Type Strains, Phase III (KMG-III): the genomes of soil and plant-associated and newly described type strains.</title>
        <authorList>
            <person name="Whitman W."/>
        </authorList>
    </citation>
    <scope>NUCLEOTIDE SEQUENCE [LARGE SCALE GENOMIC DNA]</scope>
    <source>
        <strain evidence="1 2">CECT 8960</strain>
    </source>
</reference>
<gene>
    <name evidence="1" type="ORF">FHR82_006020</name>
</gene>
<dbReference type="RefSeq" id="WP_184813826.1">
    <property type="nucleotide sequence ID" value="NZ_JACHJQ010000006.1"/>
</dbReference>
<protein>
    <submittedName>
        <fullName evidence="1">Uncharacterized protein</fullName>
    </submittedName>
</protein>
<sequence>MFYVVAAVVAPASDSLAADQLAEPSVVSHQAVESKQAGEIHADYLPYYGIRPTYLPYY</sequence>
<accession>A0A7W7VGS1</accession>
<name>A0A7W7VGS1_9PSEU</name>
<keyword evidence="2" id="KW-1185">Reference proteome</keyword>
<evidence type="ECO:0000313" key="1">
    <source>
        <dbReference type="EMBL" id="MBB4909762.1"/>
    </source>
</evidence>
<dbReference type="AlphaFoldDB" id="A0A7W7VGS1"/>
<organism evidence="1 2">
    <name type="scientific">Actinophytocola algeriensis</name>
    <dbReference type="NCBI Taxonomy" id="1768010"/>
    <lineage>
        <taxon>Bacteria</taxon>
        <taxon>Bacillati</taxon>
        <taxon>Actinomycetota</taxon>
        <taxon>Actinomycetes</taxon>
        <taxon>Pseudonocardiales</taxon>
        <taxon>Pseudonocardiaceae</taxon>
    </lineage>
</organism>
<dbReference type="Proteomes" id="UP000520767">
    <property type="component" value="Unassembled WGS sequence"/>
</dbReference>
<comment type="caution">
    <text evidence="1">The sequence shown here is derived from an EMBL/GenBank/DDBJ whole genome shotgun (WGS) entry which is preliminary data.</text>
</comment>
<evidence type="ECO:0000313" key="2">
    <source>
        <dbReference type="Proteomes" id="UP000520767"/>
    </source>
</evidence>
<dbReference type="EMBL" id="JACHJQ010000006">
    <property type="protein sequence ID" value="MBB4909762.1"/>
    <property type="molecule type" value="Genomic_DNA"/>
</dbReference>
<proteinExistence type="predicted"/>